<evidence type="ECO:0000313" key="1">
    <source>
        <dbReference type="EMBL" id="KIO23532.1"/>
    </source>
</evidence>
<evidence type="ECO:0008006" key="3">
    <source>
        <dbReference type="Google" id="ProtNLM"/>
    </source>
</evidence>
<protein>
    <recommendedName>
        <fullName evidence="3">MalT-like TPR region domain-containing protein</fullName>
    </recommendedName>
</protein>
<dbReference type="InterPro" id="IPR019734">
    <property type="entry name" value="TPR_rpt"/>
</dbReference>
<gene>
    <name evidence="1" type="ORF">M407DRAFT_26985</name>
</gene>
<reference evidence="1 2" key="1">
    <citation type="submission" date="2014-04" db="EMBL/GenBank/DDBJ databases">
        <authorList>
            <consortium name="DOE Joint Genome Institute"/>
            <person name="Kuo A."/>
            <person name="Girlanda M."/>
            <person name="Perotto S."/>
            <person name="Kohler A."/>
            <person name="Nagy L.G."/>
            <person name="Floudas D."/>
            <person name="Copeland A."/>
            <person name="Barry K.W."/>
            <person name="Cichocki N."/>
            <person name="Veneault-Fourrey C."/>
            <person name="LaButti K."/>
            <person name="Lindquist E.A."/>
            <person name="Lipzen A."/>
            <person name="Lundell T."/>
            <person name="Morin E."/>
            <person name="Murat C."/>
            <person name="Sun H."/>
            <person name="Tunlid A."/>
            <person name="Henrissat B."/>
            <person name="Grigoriev I.V."/>
            <person name="Hibbett D.S."/>
            <person name="Martin F."/>
            <person name="Nordberg H.P."/>
            <person name="Cantor M.N."/>
            <person name="Hua S.X."/>
        </authorList>
    </citation>
    <scope>NUCLEOTIDE SEQUENCE [LARGE SCALE GENOMIC DNA]</scope>
    <source>
        <strain evidence="1 2">MUT 4182</strain>
    </source>
</reference>
<name>A0A0C3LQ37_9AGAM</name>
<proteinExistence type="predicted"/>
<accession>A0A0C3LQ37</accession>
<keyword evidence="2" id="KW-1185">Reference proteome</keyword>
<sequence length="256" mass="29342">MVKVLKTTGLIHLDLSDFVKAAEATSEAIVIARNIGWEGGLSTTLNIMGRLKIRLGDYREAEELLHESTSTARRIGDRWRLGMALLYLGDCFQRQSRLKEAVPVLEEAGLLWHDLSQPIPLKRVASTLVELKSNQGDWEGVLLWRDYIIAACRSQNQQREVAEHLEEKGQILVKLQRHDEAALHFEAAMLAFGKNGYLARRKWRRQLRQLCAVTTVVMKWERRLPLLCDMKKLQRRLPQLFTASLKLPVRITNGEP</sequence>
<evidence type="ECO:0000313" key="2">
    <source>
        <dbReference type="Proteomes" id="UP000054248"/>
    </source>
</evidence>
<dbReference type="Gene3D" id="1.25.40.10">
    <property type="entry name" value="Tetratricopeptide repeat domain"/>
    <property type="match status" value="1"/>
</dbReference>
<dbReference type="InterPro" id="IPR011990">
    <property type="entry name" value="TPR-like_helical_dom_sf"/>
</dbReference>
<organism evidence="1 2">
    <name type="scientific">Tulasnella calospora MUT 4182</name>
    <dbReference type="NCBI Taxonomy" id="1051891"/>
    <lineage>
        <taxon>Eukaryota</taxon>
        <taxon>Fungi</taxon>
        <taxon>Dikarya</taxon>
        <taxon>Basidiomycota</taxon>
        <taxon>Agaricomycotina</taxon>
        <taxon>Agaricomycetes</taxon>
        <taxon>Cantharellales</taxon>
        <taxon>Tulasnellaceae</taxon>
        <taxon>Tulasnella</taxon>
    </lineage>
</organism>
<dbReference type="SMART" id="SM00028">
    <property type="entry name" value="TPR"/>
    <property type="match status" value="4"/>
</dbReference>
<dbReference type="SUPFAM" id="SSF48452">
    <property type="entry name" value="TPR-like"/>
    <property type="match status" value="1"/>
</dbReference>
<dbReference type="Proteomes" id="UP000054248">
    <property type="component" value="Unassembled WGS sequence"/>
</dbReference>
<dbReference type="AlphaFoldDB" id="A0A0C3LQ37"/>
<dbReference type="EMBL" id="KN823082">
    <property type="protein sequence ID" value="KIO23532.1"/>
    <property type="molecule type" value="Genomic_DNA"/>
</dbReference>
<dbReference type="HOGENOM" id="CLU_081073_0_0_1"/>
<reference evidence="2" key="2">
    <citation type="submission" date="2015-01" db="EMBL/GenBank/DDBJ databases">
        <title>Evolutionary Origins and Diversification of the Mycorrhizal Mutualists.</title>
        <authorList>
            <consortium name="DOE Joint Genome Institute"/>
            <consortium name="Mycorrhizal Genomics Consortium"/>
            <person name="Kohler A."/>
            <person name="Kuo A."/>
            <person name="Nagy L.G."/>
            <person name="Floudas D."/>
            <person name="Copeland A."/>
            <person name="Barry K.W."/>
            <person name="Cichocki N."/>
            <person name="Veneault-Fourrey C."/>
            <person name="LaButti K."/>
            <person name="Lindquist E.A."/>
            <person name="Lipzen A."/>
            <person name="Lundell T."/>
            <person name="Morin E."/>
            <person name="Murat C."/>
            <person name="Riley R."/>
            <person name="Ohm R."/>
            <person name="Sun H."/>
            <person name="Tunlid A."/>
            <person name="Henrissat B."/>
            <person name="Grigoriev I.V."/>
            <person name="Hibbett D.S."/>
            <person name="Martin F."/>
        </authorList>
    </citation>
    <scope>NUCLEOTIDE SEQUENCE [LARGE SCALE GENOMIC DNA]</scope>
    <source>
        <strain evidence="2">MUT 4182</strain>
    </source>
</reference>
<dbReference type="Pfam" id="PF13424">
    <property type="entry name" value="TPR_12"/>
    <property type="match status" value="1"/>
</dbReference>